<evidence type="ECO:0000313" key="5">
    <source>
        <dbReference type="Proteomes" id="UP001621714"/>
    </source>
</evidence>
<dbReference type="InterPro" id="IPR007379">
    <property type="entry name" value="Tim44-like_dom"/>
</dbReference>
<feature type="compositionally biased region" description="Low complexity" evidence="1">
    <location>
        <begin position="34"/>
        <end position="66"/>
    </location>
</feature>
<dbReference type="EMBL" id="JBANFI010000001">
    <property type="protein sequence ID" value="MFK7159417.1"/>
    <property type="molecule type" value="Genomic_DNA"/>
</dbReference>
<organism evidence="4 5">
    <name type="scientific">Marinospirillum alkalitolerans</name>
    <dbReference type="NCBI Taxonomy" id="3123374"/>
    <lineage>
        <taxon>Bacteria</taxon>
        <taxon>Pseudomonadati</taxon>
        <taxon>Pseudomonadota</taxon>
        <taxon>Gammaproteobacteria</taxon>
        <taxon>Oceanospirillales</taxon>
        <taxon>Oceanospirillaceae</taxon>
        <taxon>Marinospirillum</taxon>
    </lineage>
</organism>
<keyword evidence="5" id="KW-1185">Reference proteome</keyword>
<name>A0ABW8PVM8_9GAMM</name>
<feature type="transmembrane region" description="Helical" evidence="2">
    <location>
        <begin position="97"/>
        <end position="114"/>
    </location>
</feature>
<dbReference type="Pfam" id="PF04280">
    <property type="entry name" value="Tim44"/>
    <property type="match status" value="1"/>
</dbReference>
<accession>A0ABW8PVM8</accession>
<dbReference type="InterPro" id="IPR032710">
    <property type="entry name" value="NTF2-like_dom_sf"/>
</dbReference>
<protein>
    <submittedName>
        <fullName evidence="4">TIM44-like domain-containing protein</fullName>
    </submittedName>
</protein>
<feature type="region of interest" description="Disordered" evidence="1">
    <location>
        <begin position="124"/>
        <end position="145"/>
    </location>
</feature>
<dbReference type="Proteomes" id="UP001621714">
    <property type="component" value="Unassembled WGS sequence"/>
</dbReference>
<feature type="region of interest" description="Disordered" evidence="1">
    <location>
        <begin position="31"/>
        <end position="66"/>
    </location>
</feature>
<sequence>MTRFLALVMSCLFVASLGISEADARRFGGGGSSGNFSRQAAPAPQAPSRQASQPAQQRQQPAAAPQRSGFGGMLMGLAAGGLLAALFMGGAFEGIQAFDILLLLLIVGGVFLFLRSRRQQQPQTATAGGYHAPQSSPYAEPEQPVMPATSAYASSQPLNSEAEAEPILYGAPDWFNESAFLEGARQHFIDLQAAWDANDLAKIEEYVTPELYQFLCEERQRETGVVKTEVRKLAAELTLIQQVEQRVELAVMFHGVMSESGSPDHLFCEIWHLVRDMQQDNAPWLIQGIEQVEQA</sequence>
<keyword evidence="2" id="KW-0812">Transmembrane</keyword>
<dbReference type="SMART" id="SM00978">
    <property type="entry name" value="Tim44"/>
    <property type="match status" value="1"/>
</dbReference>
<feature type="domain" description="Tim44-like" evidence="3">
    <location>
        <begin position="162"/>
        <end position="291"/>
    </location>
</feature>
<dbReference type="Gene3D" id="3.10.450.240">
    <property type="match status" value="1"/>
</dbReference>
<proteinExistence type="predicted"/>
<dbReference type="PANTHER" id="PTHR41542">
    <property type="entry name" value="BLL5807 PROTEIN"/>
    <property type="match status" value="1"/>
</dbReference>
<dbReference type="RefSeq" id="WP_405335687.1">
    <property type="nucleotide sequence ID" value="NZ_JBANFI010000001.1"/>
</dbReference>
<evidence type="ECO:0000259" key="3">
    <source>
        <dbReference type="SMART" id="SM00978"/>
    </source>
</evidence>
<gene>
    <name evidence="4" type="ORF">V6U78_00010</name>
</gene>
<evidence type="ECO:0000313" key="4">
    <source>
        <dbReference type="EMBL" id="MFK7159417.1"/>
    </source>
</evidence>
<keyword evidence="2" id="KW-0472">Membrane</keyword>
<feature type="transmembrane region" description="Helical" evidence="2">
    <location>
        <begin position="70"/>
        <end position="90"/>
    </location>
</feature>
<evidence type="ECO:0000256" key="2">
    <source>
        <dbReference type="SAM" id="Phobius"/>
    </source>
</evidence>
<comment type="caution">
    <text evidence="4">The sequence shown here is derived from an EMBL/GenBank/DDBJ whole genome shotgun (WGS) entry which is preliminary data.</text>
</comment>
<keyword evidence="2" id="KW-1133">Transmembrane helix</keyword>
<evidence type="ECO:0000256" key="1">
    <source>
        <dbReference type="SAM" id="MobiDB-lite"/>
    </source>
</evidence>
<dbReference type="SUPFAM" id="SSF54427">
    <property type="entry name" value="NTF2-like"/>
    <property type="match status" value="1"/>
</dbReference>
<reference evidence="4 5" key="1">
    <citation type="submission" date="2024-02" db="EMBL/GenBank/DDBJ databases">
        <title>Marinospirillum sp. MEB 164 isolated from Lonar lake sediment.</title>
        <authorList>
            <person name="Joshi A."/>
            <person name="Thite S."/>
        </authorList>
    </citation>
    <scope>NUCLEOTIDE SEQUENCE [LARGE SCALE GENOMIC DNA]</scope>
    <source>
        <strain evidence="4 5">MEB164</strain>
    </source>
</reference>
<dbReference type="PANTHER" id="PTHR41542:SF1">
    <property type="entry name" value="BLL5807 PROTEIN"/>
    <property type="match status" value="1"/>
</dbReference>